<keyword evidence="9 10" id="KW-0131">Cell cycle</keyword>
<dbReference type="EMBL" id="WPAF01000020">
    <property type="protein sequence ID" value="KAF0133694.1"/>
    <property type="molecule type" value="Genomic_DNA"/>
</dbReference>
<dbReference type="PANTHER" id="PTHR11649:SF13">
    <property type="entry name" value="ENGB-TYPE G DOMAIN-CONTAINING PROTEIN"/>
    <property type="match status" value="1"/>
</dbReference>
<dbReference type="SUPFAM" id="SSF52540">
    <property type="entry name" value="P-loop containing nucleoside triphosphate hydrolases"/>
    <property type="match status" value="1"/>
</dbReference>
<dbReference type="InterPro" id="IPR006073">
    <property type="entry name" value="GTP-bd"/>
</dbReference>
<dbReference type="Gene3D" id="3.40.50.300">
    <property type="entry name" value="P-loop containing nucleotide triphosphate hydrolases"/>
    <property type="match status" value="1"/>
</dbReference>
<evidence type="ECO:0000256" key="1">
    <source>
        <dbReference type="ARBA" id="ARBA00001946"/>
    </source>
</evidence>
<keyword evidence="5 10" id="KW-0547">Nucleotide-binding</keyword>
<evidence type="ECO:0000256" key="2">
    <source>
        <dbReference type="ARBA" id="ARBA00009638"/>
    </source>
</evidence>
<dbReference type="InterPro" id="IPR027417">
    <property type="entry name" value="P-loop_NTPase"/>
</dbReference>
<evidence type="ECO:0000313" key="13">
    <source>
        <dbReference type="Proteomes" id="UP000488506"/>
    </source>
</evidence>
<sequence>MEDGFPQIAFIGRSNVGKSSVINSLTNQKGLAITSSSPGRTRQINLFLVNKSFYFLDLPGYGFAKASHEVRKQLFDLIDWYLFKSAYQQKKVVLIIDANIGPTADDLEMLHTLEDFKKDIVIVANKIDKIKKSKYAGQLQEIKALAGEHKIIPYSSRDKIGISALTDEILI</sequence>
<accession>A0A833NZQ3</accession>
<dbReference type="GO" id="GO:0046872">
    <property type="term" value="F:metal ion binding"/>
    <property type="evidence" value="ECO:0007669"/>
    <property type="project" value="UniProtKB-KW"/>
</dbReference>
<evidence type="ECO:0000256" key="7">
    <source>
        <dbReference type="ARBA" id="ARBA00023134"/>
    </source>
</evidence>
<dbReference type="InterPro" id="IPR005225">
    <property type="entry name" value="Small_GTP-bd"/>
</dbReference>
<keyword evidence="4" id="KW-0479">Metal-binding</keyword>
<reference evidence="12 13" key="1">
    <citation type="submission" date="2019-12" db="EMBL/GenBank/DDBJ databases">
        <authorList>
            <person name="Wolfe R."/>
            <person name="Danczak R."/>
            <person name="Wilkins M."/>
        </authorList>
    </citation>
    <scope>NUCLEOTIDE SEQUENCE [LARGE SCALE GENOMIC DNA]</scope>
    <source>
        <strain evidence="12">X2_MaxBin.013</strain>
    </source>
</reference>
<keyword evidence="8 10" id="KW-0717">Septation</keyword>
<dbReference type="Pfam" id="PF01926">
    <property type="entry name" value="MMR_HSR1"/>
    <property type="match status" value="1"/>
</dbReference>
<comment type="similarity">
    <text evidence="2 10">Belongs to the TRAFAC class TrmE-Era-EngA-EngB-Septin-like GTPase superfamily. EngB GTPase family.</text>
</comment>
<keyword evidence="7 10" id="KW-0342">GTP-binding</keyword>
<comment type="caution">
    <text evidence="12">The sequence shown here is derived from an EMBL/GenBank/DDBJ whole genome shotgun (WGS) entry which is preliminary data.</text>
</comment>
<dbReference type="CDD" id="cd01876">
    <property type="entry name" value="YihA_EngB"/>
    <property type="match status" value="1"/>
</dbReference>
<dbReference type="AlphaFoldDB" id="A0A833NZQ3"/>
<name>A0A833NZQ3_UNCSA</name>
<organism evidence="12 13">
    <name type="scientific">Candidatus Saganbacteria bacterium</name>
    <dbReference type="NCBI Taxonomy" id="2575572"/>
    <lineage>
        <taxon>Bacteria</taxon>
        <taxon>Bacillati</taxon>
        <taxon>Saganbacteria</taxon>
    </lineage>
</organism>
<keyword evidence="3 10" id="KW-0132">Cell division</keyword>
<evidence type="ECO:0000256" key="3">
    <source>
        <dbReference type="ARBA" id="ARBA00022618"/>
    </source>
</evidence>
<dbReference type="GO" id="GO:0005525">
    <property type="term" value="F:GTP binding"/>
    <property type="evidence" value="ECO:0007669"/>
    <property type="project" value="UniProtKB-UniRule"/>
</dbReference>
<evidence type="ECO:0000256" key="9">
    <source>
        <dbReference type="ARBA" id="ARBA00023306"/>
    </source>
</evidence>
<evidence type="ECO:0000256" key="8">
    <source>
        <dbReference type="ARBA" id="ARBA00023210"/>
    </source>
</evidence>
<evidence type="ECO:0000256" key="6">
    <source>
        <dbReference type="ARBA" id="ARBA00022842"/>
    </source>
</evidence>
<gene>
    <name evidence="10" type="primary">engB</name>
    <name evidence="12" type="ORF">FD145_1153</name>
</gene>
<evidence type="ECO:0000313" key="12">
    <source>
        <dbReference type="EMBL" id="KAF0133694.1"/>
    </source>
</evidence>
<dbReference type="GO" id="GO:0000917">
    <property type="term" value="P:division septum assembly"/>
    <property type="evidence" value="ECO:0007669"/>
    <property type="project" value="UniProtKB-KW"/>
</dbReference>
<comment type="cofactor">
    <cofactor evidence="1">
        <name>Mg(2+)</name>
        <dbReference type="ChEBI" id="CHEBI:18420"/>
    </cofactor>
</comment>
<proteinExistence type="inferred from homology"/>
<dbReference type="PROSITE" id="PS51706">
    <property type="entry name" value="G_ENGB"/>
    <property type="match status" value="1"/>
</dbReference>
<dbReference type="HAMAP" id="MF_00321">
    <property type="entry name" value="GTPase_EngB"/>
    <property type="match status" value="1"/>
</dbReference>
<protein>
    <recommendedName>
        <fullName evidence="10">Probable GTP-binding protein EngB</fullName>
    </recommendedName>
</protein>
<feature type="domain" description="EngB-type G" evidence="11">
    <location>
        <begin position="4"/>
        <end position="171"/>
    </location>
</feature>
<dbReference type="InterPro" id="IPR019987">
    <property type="entry name" value="GTP-bd_ribosome_bio_YsxC"/>
</dbReference>
<dbReference type="NCBIfam" id="TIGR03598">
    <property type="entry name" value="GTPase_YsxC"/>
    <property type="match status" value="1"/>
</dbReference>
<dbReference type="PANTHER" id="PTHR11649">
    <property type="entry name" value="MSS1/TRME-RELATED GTP-BINDING PROTEIN"/>
    <property type="match status" value="1"/>
</dbReference>
<evidence type="ECO:0000259" key="11">
    <source>
        <dbReference type="PROSITE" id="PS51706"/>
    </source>
</evidence>
<comment type="function">
    <text evidence="10">Necessary for normal cell division and for the maintenance of normal septation.</text>
</comment>
<evidence type="ECO:0000256" key="10">
    <source>
        <dbReference type="HAMAP-Rule" id="MF_00321"/>
    </source>
</evidence>
<dbReference type="NCBIfam" id="TIGR00231">
    <property type="entry name" value="small_GTP"/>
    <property type="match status" value="1"/>
</dbReference>
<dbReference type="Proteomes" id="UP000488506">
    <property type="component" value="Unassembled WGS sequence"/>
</dbReference>
<keyword evidence="6" id="KW-0460">Magnesium</keyword>
<evidence type="ECO:0000256" key="4">
    <source>
        <dbReference type="ARBA" id="ARBA00022723"/>
    </source>
</evidence>
<evidence type="ECO:0000256" key="5">
    <source>
        <dbReference type="ARBA" id="ARBA00022741"/>
    </source>
</evidence>
<dbReference type="InterPro" id="IPR030393">
    <property type="entry name" value="G_ENGB_dom"/>
</dbReference>